<name>A0AAW2E945_9HYME</name>
<evidence type="ECO:0000313" key="4">
    <source>
        <dbReference type="EMBL" id="KAL0117609.1"/>
    </source>
</evidence>
<sequence>MCPRQFRVEIPTREIPEDLTNIIRDWFAQARCEIRYHYFEQKNTRFVFCEPCMRESEHPTTEFFHVQSHQILIGSNYGEYNCSNCDDLIVESREIRQCSLCKEAILIFLSYLEQNLDEQPYLENEPTIIIIDHQRSSVK</sequence>
<dbReference type="EMBL" id="JADYXP020000037">
    <property type="protein sequence ID" value="KAL0098775.1"/>
    <property type="molecule type" value="Genomic_DNA"/>
</dbReference>
<comment type="caution">
    <text evidence="2">The sequence shown here is derived from an EMBL/GenBank/DDBJ whole genome shotgun (WGS) entry which is preliminary data.</text>
</comment>
<accession>A0AAW2E945</accession>
<keyword evidence="5" id="KW-1185">Reference proteome</keyword>
<evidence type="ECO:0000313" key="1">
    <source>
        <dbReference type="EMBL" id="KAL0098775.1"/>
    </source>
</evidence>
<evidence type="ECO:0000313" key="3">
    <source>
        <dbReference type="EMBL" id="KAL0117608.1"/>
    </source>
</evidence>
<gene>
    <name evidence="3" type="ORF">PUN28_008765</name>
    <name evidence="4" type="ORF">PUN28_008766</name>
    <name evidence="1" type="ORF">PUN28_020731</name>
    <name evidence="2" type="ORF">PUN28_020776</name>
</gene>
<organism evidence="2 5">
    <name type="scientific">Cardiocondyla obscurior</name>
    <dbReference type="NCBI Taxonomy" id="286306"/>
    <lineage>
        <taxon>Eukaryota</taxon>
        <taxon>Metazoa</taxon>
        <taxon>Ecdysozoa</taxon>
        <taxon>Arthropoda</taxon>
        <taxon>Hexapoda</taxon>
        <taxon>Insecta</taxon>
        <taxon>Pterygota</taxon>
        <taxon>Neoptera</taxon>
        <taxon>Endopterygota</taxon>
        <taxon>Hymenoptera</taxon>
        <taxon>Apocrita</taxon>
        <taxon>Aculeata</taxon>
        <taxon>Formicoidea</taxon>
        <taxon>Formicidae</taxon>
        <taxon>Myrmicinae</taxon>
        <taxon>Cardiocondyla</taxon>
    </lineage>
</organism>
<protein>
    <submittedName>
        <fullName evidence="2">Uncharacterized protein</fullName>
    </submittedName>
</protein>
<evidence type="ECO:0000313" key="5">
    <source>
        <dbReference type="Proteomes" id="UP001430953"/>
    </source>
</evidence>
<proteinExistence type="predicted"/>
<evidence type="ECO:0000313" key="2">
    <source>
        <dbReference type="EMBL" id="KAL0098831.1"/>
    </source>
</evidence>
<reference evidence="2 5" key="1">
    <citation type="submission" date="2023-03" db="EMBL/GenBank/DDBJ databases">
        <title>High recombination rates correlate with genetic variation in Cardiocondyla obscurior ants.</title>
        <authorList>
            <person name="Errbii M."/>
        </authorList>
    </citation>
    <scope>NUCLEOTIDE SEQUENCE [LARGE SCALE GENOMIC DNA]</scope>
    <source>
        <strain evidence="2">Alpha-2009</strain>
        <tissue evidence="2">Whole body</tissue>
    </source>
</reference>
<dbReference type="EMBL" id="JADYXP020000034">
    <property type="protein sequence ID" value="KAL0098831.1"/>
    <property type="molecule type" value="Genomic_DNA"/>
</dbReference>
<dbReference type="EMBL" id="JADYXP020000008">
    <property type="protein sequence ID" value="KAL0117608.1"/>
    <property type="molecule type" value="Genomic_DNA"/>
</dbReference>
<dbReference type="Proteomes" id="UP001430953">
    <property type="component" value="Unassembled WGS sequence"/>
</dbReference>
<dbReference type="AlphaFoldDB" id="A0AAW2E945"/>
<dbReference type="EMBL" id="JADYXP020000008">
    <property type="protein sequence ID" value="KAL0117609.1"/>
    <property type="molecule type" value="Genomic_DNA"/>
</dbReference>